<organism evidence="10 11">
    <name type="scientific">Jiangella asiatica</name>
    <dbReference type="NCBI Taxonomy" id="2530372"/>
    <lineage>
        <taxon>Bacteria</taxon>
        <taxon>Bacillati</taxon>
        <taxon>Actinomycetota</taxon>
        <taxon>Actinomycetes</taxon>
        <taxon>Jiangellales</taxon>
        <taxon>Jiangellaceae</taxon>
        <taxon>Jiangella</taxon>
    </lineage>
</organism>
<evidence type="ECO:0000313" key="10">
    <source>
        <dbReference type="EMBL" id="TDE15748.1"/>
    </source>
</evidence>
<dbReference type="InterPro" id="IPR024425">
    <property type="entry name" value="LiaF-like_C"/>
</dbReference>
<accession>A0A4V2Z496</accession>
<feature type="domain" description="Phage shock protein PspC N-terminal" evidence="8">
    <location>
        <begin position="23"/>
        <end position="79"/>
    </location>
</feature>
<feature type="transmembrane region" description="Helical" evidence="7">
    <location>
        <begin position="106"/>
        <end position="139"/>
    </location>
</feature>
<dbReference type="AlphaFoldDB" id="A0A4V2Z496"/>
<evidence type="ECO:0000256" key="2">
    <source>
        <dbReference type="ARBA" id="ARBA00022475"/>
    </source>
</evidence>
<feature type="compositionally biased region" description="Low complexity" evidence="6">
    <location>
        <begin position="203"/>
        <end position="239"/>
    </location>
</feature>
<keyword evidence="5 7" id="KW-0472">Membrane</keyword>
<keyword evidence="4 7" id="KW-1133">Transmembrane helix</keyword>
<evidence type="ECO:0000313" key="11">
    <source>
        <dbReference type="Proteomes" id="UP000294739"/>
    </source>
</evidence>
<feature type="transmembrane region" description="Helical" evidence="7">
    <location>
        <begin position="286"/>
        <end position="306"/>
    </location>
</feature>
<dbReference type="EMBL" id="SMKZ01000001">
    <property type="protein sequence ID" value="TDE15748.1"/>
    <property type="molecule type" value="Genomic_DNA"/>
</dbReference>
<feature type="transmembrane region" description="Helical" evidence="7">
    <location>
        <begin position="313"/>
        <end position="330"/>
    </location>
</feature>
<name>A0A4V2Z496_9ACTN</name>
<gene>
    <name evidence="10" type="ORF">E1269_00075</name>
</gene>
<dbReference type="OrthoDB" id="3208990at2"/>
<protein>
    <submittedName>
        <fullName evidence="10">PspC domain-containing protein</fullName>
    </submittedName>
</protein>
<keyword evidence="11" id="KW-1185">Reference proteome</keyword>
<evidence type="ECO:0000256" key="5">
    <source>
        <dbReference type="ARBA" id="ARBA00023136"/>
    </source>
</evidence>
<dbReference type="InterPro" id="IPR007168">
    <property type="entry name" value="Phageshock_PspC_N"/>
</dbReference>
<reference evidence="10 11" key="1">
    <citation type="submission" date="2019-03" db="EMBL/GenBank/DDBJ databases">
        <title>Draft genome sequences of novel Actinobacteria.</title>
        <authorList>
            <person name="Sahin N."/>
            <person name="Ay H."/>
            <person name="Saygin H."/>
        </authorList>
    </citation>
    <scope>NUCLEOTIDE SEQUENCE [LARGE SCALE GENOMIC DNA]</scope>
    <source>
        <strain evidence="10 11">5K138</strain>
    </source>
</reference>
<comment type="subcellular location">
    <subcellularLocation>
        <location evidence="1">Cell membrane</location>
        <topology evidence="1">Single-pass membrane protein</topology>
    </subcellularLocation>
</comment>
<evidence type="ECO:0000256" key="1">
    <source>
        <dbReference type="ARBA" id="ARBA00004162"/>
    </source>
</evidence>
<dbReference type="GO" id="GO:0005886">
    <property type="term" value="C:plasma membrane"/>
    <property type="evidence" value="ECO:0007669"/>
    <property type="project" value="UniProtKB-SubCell"/>
</dbReference>
<evidence type="ECO:0000256" key="7">
    <source>
        <dbReference type="SAM" id="Phobius"/>
    </source>
</evidence>
<evidence type="ECO:0000259" key="9">
    <source>
        <dbReference type="Pfam" id="PF09922"/>
    </source>
</evidence>
<evidence type="ECO:0000256" key="3">
    <source>
        <dbReference type="ARBA" id="ARBA00022692"/>
    </source>
</evidence>
<evidence type="ECO:0000256" key="4">
    <source>
        <dbReference type="ARBA" id="ARBA00022989"/>
    </source>
</evidence>
<dbReference type="InParanoid" id="A0A4V2Z496"/>
<dbReference type="PANTHER" id="PTHR33885">
    <property type="entry name" value="PHAGE SHOCK PROTEIN C"/>
    <property type="match status" value="1"/>
</dbReference>
<feature type="region of interest" description="Disordered" evidence="6">
    <location>
        <begin position="203"/>
        <end position="255"/>
    </location>
</feature>
<dbReference type="Pfam" id="PF04024">
    <property type="entry name" value="PspC"/>
    <property type="match status" value="1"/>
</dbReference>
<dbReference type="Pfam" id="PF09922">
    <property type="entry name" value="LiaF-like_C"/>
    <property type="match status" value="1"/>
</dbReference>
<feature type="domain" description="Cell wall-active antibiotics response LiaF-like C-terminal" evidence="9">
    <location>
        <begin position="357"/>
        <end position="429"/>
    </location>
</feature>
<dbReference type="Proteomes" id="UP000294739">
    <property type="component" value="Unassembled WGS sequence"/>
</dbReference>
<comment type="caution">
    <text evidence="10">The sequence shown here is derived from an EMBL/GenBank/DDBJ whole genome shotgun (WGS) entry which is preliminary data.</text>
</comment>
<feature type="region of interest" description="Disordered" evidence="6">
    <location>
        <begin position="147"/>
        <end position="182"/>
    </location>
</feature>
<dbReference type="InterPro" id="IPR052027">
    <property type="entry name" value="PspC"/>
</dbReference>
<feature type="transmembrane region" description="Helical" evidence="7">
    <location>
        <begin position="49"/>
        <end position="76"/>
    </location>
</feature>
<keyword evidence="2" id="KW-1003">Cell membrane</keyword>
<evidence type="ECO:0000259" key="8">
    <source>
        <dbReference type="Pfam" id="PF04024"/>
    </source>
</evidence>
<proteinExistence type="predicted"/>
<dbReference type="PANTHER" id="PTHR33885:SF3">
    <property type="entry name" value="PHAGE SHOCK PROTEIN C"/>
    <property type="match status" value="1"/>
</dbReference>
<keyword evidence="3 7" id="KW-0812">Transmembrane</keyword>
<evidence type="ECO:0000256" key="6">
    <source>
        <dbReference type="SAM" id="MobiDB-lite"/>
    </source>
</evidence>
<sequence length="456" mass="46350">MSNVPPVPPSSQTPPSVSEEFRSLRRSRSDRVVAGVLGGLGRRLGIDPVVLRVATVVLAIFGGVGVLLYAVAWLLVPAEGDDGSILDQALGRGERRNPGTTPLALLLAIVGLTAGIGIIAGSWDGGVLLFLAGAGLFVLLRRRDDDGDRAASASGDPPQAWVDAPGEAQYAPPGTVPVTGVAGHSSAGAAGAAGIQVHADASAGTGTDSAAGTGPADLTPPGTVPTTGWPEGPDWGPAAPVEPEPEQAPPARRKQRSALGPITVFAALVAVGVLAVNDVYWAEYPAAMYVAVPLGIVAVGLLVGAWYGRSRGLIALGILLALALVPAAWASQWDYGNVGDATFTYSTVAEVPTESQSHAAGTIHYDLSDLTLTDTSAPVRLGVEQGAGDLTITVPRDADVTVNASMGAGDLTMFGENRDGLGQEIRELVDEGPDGPGGGEIVLDLELGFGDLEVTR</sequence>
<feature type="transmembrane region" description="Helical" evidence="7">
    <location>
        <begin position="258"/>
        <end position="280"/>
    </location>
</feature>
<dbReference type="RefSeq" id="WP_131889757.1">
    <property type="nucleotide sequence ID" value="NZ_SMKZ01000001.1"/>
</dbReference>